<dbReference type="Pfam" id="PF00732">
    <property type="entry name" value="GMC_oxred_N"/>
    <property type="match status" value="1"/>
</dbReference>
<dbReference type="InterPro" id="IPR007867">
    <property type="entry name" value="GMC_OxRtase_C"/>
</dbReference>
<dbReference type="Pfam" id="PF05199">
    <property type="entry name" value="GMC_oxred_C"/>
    <property type="match status" value="1"/>
</dbReference>
<dbReference type="PANTHER" id="PTHR11552">
    <property type="entry name" value="GLUCOSE-METHANOL-CHOLINE GMC OXIDOREDUCTASE"/>
    <property type="match status" value="1"/>
</dbReference>
<dbReference type="RefSeq" id="WP_042628415.1">
    <property type="nucleotide sequence ID" value="NZ_CP002581.1"/>
</dbReference>
<dbReference type="SUPFAM" id="SSF51905">
    <property type="entry name" value="FAD/NAD(P)-binding domain"/>
    <property type="match status" value="1"/>
</dbReference>
<keyword evidence="2" id="KW-0285">Flavoprotein</keyword>
<dbReference type="Proteomes" id="UP000031838">
    <property type="component" value="Chromosome 2"/>
</dbReference>
<comment type="similarity">
    <text evidence="1">Belongs to the GMC oxidoreductase family.</text>
</comment>
<keyword evidence="4" id="KW-0560">Oxidoreductase</keyword>
<dbReference type="KEGG" id="bgp:BGL_2c20370"/>
<evidence type="ECO:0000256" key="2">
    <source>
        <dbReference type="PIRSR" id="PIRSR000137-2"/>
    </source>
</evidence>
<organism evidence="4 5">
    <name type="scientific">Burkholderia plantarii</name>
    <dbReference type="NCBI Taxonomy" id="41899"/>
    <lineage>
        <taxon>Bacteria</taxon>
        <taxon>Pseudomonadati</taxon>
        <taxon>Pseudomonadota</taxon>
        <taxon>Betaproteobacteria</taxon>
        <taxon>Burkholderiales</taxon>
        <taxon>Burkholderiaceae</taxon>
        <taxon>Burkholderia</taxon>
    </lineage>
</organism>
<dbReference type="GO" id="GO:0008812">
    <property type="term" value="F:choline dehydrogenase activity"/>
    <property type="evidence" value="ECO:0007669"/>
    <property type="project" value="UniProtKB-EC"/>
</dbReference>
<sequence length="516" mass="54895">MSNLVFDYVIVGGGSAGAIIARRLADANIGTVLLVEAGRPDEGVPAMMDISRLFELDASTDWGFLASPTRATSRRLTYSRARMLGGCGNHNDCAYLVPPAEDFDSWRDLGAAGWSGADVAPYFERLRERVTVEPRPEQHPVSRAFLAGGVELGLPKVDFSRGVEPGIGMLTLNARGRLRSSSSVAYLHPLDALPPNLTIFTDTLVSRLEFRDRVATACLTSRGRIAARREIIVSAGSIQSPQLLLTSGIGAADELRALGIGVIHDSPGVGRHLIDHYSVPVVFETAEPVADWDVTPYEAIAMLTTRAGASAAESQVQLGLTSGWVNGRFGDEYDPAAPKQRSVIALEPNVARSRSEGSVRISSPDIGVAPVIDLNYLSDPDGYDESVLLESVRFCRRLGQTASFGGLLRRELSPGPDVADEAALRAYIREHCQTYYHASGTCRAGAASDPLAVLTPDLKVKGVTGLRVCDASVFPAMVSVNINATVMMVGEKAADLIITEARAGAFAGHGGEAATH</sequence>
<feature type="binding site" evidence="2">
    <location>
        <position position="205"/>
    </location>
    <ligand>
        <name>FAD</name>
        <dbReference type="ChEBI" id="CHEBI:57692"/>
    </ligand>
</feature>
<protein>
    <submittedName>
        <fullName evidence="4">Glucose-methanol-choline oxidoreductase</fullName>
        <ecNumber evidence="4">1.1.99.1</ecNumber>
    </submittedName>
</protein>
<reference evidence="5" key="1">
    <citation type="submission" date="2011-03" db="EMBL/GenBank/DDBJ databases">
        <authorList>
            <person name="Voget S."/>
            <person name="Streit W.R."/>
            <person name="Jaeger K.E."/>
            <person name="Daniel R."/>
        </authorList>
    </citation>
    <scope>NUCLEOTIDE SEQUENCE [LARGE SCALE GENOMIC DNA]</scope>
    <source>
        <strain evidence="5">PG1</strain>
    </source>
</reference>
<dbReference type="PANTHER" id="PTHR11552:SF152">
    <property type="entry name" value="OXIDASE (CODA), PUTATIVE (AFU_ORTHOLOGUE AFUA_8G04090)-RELATED"/>
    <property type="match status" value="1"/>
</dbReference>
<dbReference type="AlphaFoldDB" id="A0A0B6SCW9"/>
<dbReference type="SUPFAM" id="SSF54373">
    <property type="entry name" value="FAD-linked reductases, C-terminal domain"/>
    <property type="match status" value="1"/>
</dbReference>
<feature type="binding site" evidence="2">
    <location>
        <position position="435"/>
    </location>
    <ligand>
        <name>substrate</name>
    </ligand>
</feature>
<name>A0A0B6SCW9_BURPL</name>
<reference evidence="4 5" key="2">
    <citation type="journal article" date="2016" name="Appl. Microbiol. Biotechnol.">
        <title>Mutations improving production and secretion of extracellular lipase by Burkholderia glumae PG1.</title>
        <authorList>
            <person name="Knapp A."/>
            <person name="Voget S."/>
            <person name="Gao R."/>
            <person name="Zaburannyi N."/>
            <person name="Krysciak D."/>
            <person name="Breuer M."/>
            <person name="Hauer B."/>
            <person name="Streit W.R."/>
            <person name="Muller R."/>
            <person name="Daniel R."/>
            <person name="Jaeger K.E."/>
        </authorList>
    </citation>
    <scope>NUCLEOTIDE SEQUENCE [LARGE SCALE GENOMIC DNA]</scope>
    <source>
        <strain evidence="4 5">PG1</strain>
    </source>
</reference>
<evidence type="ECO:0000256" key="1">
    <source>
        <dbReference type="ARBA" id="ARBA00010790"/>
    </source>
</evidence>
<gene>
    <name evidence="4" type="ORF">BGL_2c20370</name>
</gene>
<evidence type="ECO:0000313" key="4">
    <source>
        <dbReference type="EMBL" id="AJK50101.1"/>
    </source>
</evidence>
<keyword evidence="2" id="KW-0274">FAD</keyword>
<dbReference type="EC" id="1.1.99.1" evidence="4"/>
<dbReference type="GO" id="GO:0050660">
    <property type="term" value="F:flavin adenine dinucleotide binding"/>
    <property type="evidence" value="ECO:0007669"/>
    <property type="project" value="InterPro"/>
</dbReference>
<evidence type="ECO:0000313" key="5">
    <source>
        <dbReference type="Proteomes" id="UP000031838"/>
    </source>
</evidence>
<dbReference type="HOGENOM" id="CLU_002865_7_1_4"/>
<accession>A0A0B6SCW9</accession>
<dbReference type="PIRSF" id="PIRSF000137">
    <property type="entry name" value="Alcohol_oxidase"/>
    <property type="match status" value="1"/>
</dbReference>
<feature type="domain" description="Glucose-methanol-choline oxidoreductase N-terminal" evidence="3">
    <location>
        <begin position="236"/>
        <end position="250"/>
    </location>
</feature>
<dbReference type="Gene3D" id="3.30.410.40">
    <property type="match status" value="1"/>
</dbReference>
<dbReference type="InterPro" id="IPR012132">
    <property type="entry name" value="GMC_OxRdtase"/>
</dbReference>
<dbReference type="PROSITE" id="PS00624">
    <property type="entry name" value="GMC_OXRED_2"/>
    <property type="match status" value="1"/>
</dbReference>
<comment type="cofactor">
    <cofactor evidence="2">
        <name>FAD</name>
        <dbReference type="ChEBI" id="CHEBI:57692"/>
    </cofactor>
</comment>
<proteinExistence type="inferred from homology"/>
<dbReference type="Gene3D" id="3.50.50.60">
    <property type="entry name" value="FAD/NAD(P)-binding domain"/>
    <property type="match status" value="1"/>
</dbReference>
<dbReference type="InterPro" id="IPR036188">
    <property type="entry name" value="FAD/NAD-bd_sf"/>
</dbReference>
<evidence type="ECO:0000259" key="3">
    <source>
        <dbReference type="PROSITE" id="PS00624"/>
    </source>
</evidence>
<dbReference type="EMBL" id="CP002581">
    <property type="protein sequence ID" value="AJK50101.1"/>
    <property type="molecule type" value="Genomic_DNA"/>
</dbReference>
<keyword evidence="5" id="KW-1185">Reference proteome</keyword>
<dbReference type="InterPro" id="IPR000172">
    <property type="entry name" value="GMC_OxRdtase_N"/>
</dbReference>